<comment type="caution">
    <text evidence="2">The sequence shown here is derived from an EMBL/GenBank/DDBJ whole genome shotgun (WGS) entry which is preliminary data.</text>
</comment>
<gene>
    <name evidence="2" type="ORF">TCON_2409</name>
</gene>
<keyword evidence="1" id="KW-0812">Transmembrane</keyword>
<reference evidence="2 3" key="1">
    <citation type="submission" date="2019-01" db="EMBL/GenBank/DDBJ databases">
        <title>Genomes sequencing and comparative genomics of infectious freshwater microsporidia, Cucumispora dikerogammari and Thelohania contejeani.</title>
        <authorList>
            <person name="Cormier A."/>
            <person name="Giraud I."/>
            <person name="Wattier R."/>
            <person name="Teixeira M."/>
            <person name="Grandjean F."/>
            <person name="Rigaud T."/>
            <person name="Cordaux R."/>
        </authorList>
    </citation>
    <scope>NUCLEOTIDE SEQUENCE [LARGE SCALE GENOMIC DNA]</scope>
    <source>
        <strain evidence="2">T1</strain>
        <tissue evidence="2">Spores</tissue>
    </source>
</reference>
<feature type="transmembrane region" description="Helical" evidence="1">
    <location>
        <begin position="76"/>
        <end position="97"/>
    </location>
</feature>
<keyword evidence="3" id="KW-1185">Reference proteome</keyword>
<feature type="transmembrane region" description="Helical" evidence="1">
    <location>
        <begin position="6"/>
        <end position="27"/>
    </location>
</feature>
<organism evidence="2 3">
    <name type="scientific">Astathelohania contejeani</name>
    <dbReference type="NCBI Taxonomy" id="164912"/>
    <lineage>
        <taxon>Eukaryota</taxon>
        <taxon>Fungi</taxon>
        <taxon>Fungi incertae sedis</taxon>
        <taxon>Microsporidia</taxon>
        <taxon>Astathelohaniidae</taxon>
        <taxon>Astathelohania</taxon>
    </lineage>
</organism>
<dbReference type="EMBL" id="SBIQ01000293">
    <property type="protein sequence ID" value="KAF7680977.1"/>
    <property type="molecule type" value="Genomic_DNA"/>
</dbReference>
<evidence type="ECO:0000313" key="3">
    <source>
        <dbReference type="Proteomes" id="UP001516464"/>
    </source>
</evidence>
<keyword evidence="1" id="KW-1133">Transmembrane helix</keyword>
<proteinExistence type="predicted"/>
<feature type="transmembrane region" description="Helical" evidence="1">
    <location>
        <begin position="103"/>
        <end position="122"/>
    </location>
</feature>
<dbReference type="Proteomes" id="UP001516464">
    <property type="component" value="Unassembled WGS sequence"/>
</dbReference>
<evidence type="ECO:0000256" key="1">
    <source>
        <dbReference type="SAM" id="Phobius"/>
    </source>
</evidence>
<protein>
    <submittedName>
        <fullName evidence="2">Uncharacterized protein</fullName>
    </submittedName>
</protein>
<name>A0ABQ7HW40_9MICR</name>
<evidence type="ECO:0000313" key="2">
    <source>
        <dbReference type="EMBL" id="KAF7680977.1"/>
    </source>
</evidence>
<keyword evidence="1" id="KW-0472">Membrane</keyword>
<accession>A0ABQ7HW40</accession>
<sequence length="231" mass="27920">MKKQTNFIMTGIIYILLSFMAFLEFAIDLKKLTDKLQIREDNGLEDKLVDKLFYFNSCEINECIIMANAIFKIDIISFYTGVYFILFRIIETFIGYLLYDLELYYITCILYLKLIVIIYFYFSIKKYRKWETYKMVGASLNLQKCYDLRRKLNIARRLSFSFHIIPLMIGYKYKPKFFSYYSTIIFSLCHILEKRENNEDKISKMACISLWLVDLCIHIYKMREGYYEYKG</sequence>